<comment type="caution">
    <text evidence="16">The sequence shown here is derived from an EMBL/GenBank/DDBJ whole genome shotgun (WGS) entry which is preliminary data.</text>
</comment>
<keyword evidence="9 13" id="KW-1133">Transmembrane helix</keyword>
<gene>
    <name evidence="16" type="ORF">OIK42_13200</name>
</gene>
<dbReference type="InterPro" id="IPR001789">
    <property type="entry name" value="Sig_transdc_resp-reg_receiver"/>
</dbReference>
<evidence type="ECO:0000256" key="1">
    <source>
        <dbReference type="ARBA" id="ARBA00000085"/>
    </source>
</evidence>
<dbReference type="SUPFAM" id="SSF55874">
    <property type="entry name" value="ATPase domain of HSP90 chaperone/DNA topoisomerase II/histidine kinase"/>
    <property type="match status" value="1"/>
</dbReference>
<dbReference type="EC" id="2.7.13.3" evidence="4"/>
<dbReference type="SMART" id="SM00448">
    <property type="entry name" value="REC"/>
    <property type="match status" value="1"/>
</dbReference>
<dbReference type="Gene3D" id="3.30.450.20">
    <property type="entry name" value="PAS domain"/>
    <property type="match status" value="1"/>
</dbReference>
<feature type="transmembrane region" description="Helical" evidence="13">
    <location>
        <begin position="473"/>
        <end position="493"/>
    </location>
</feature>
<feature type="transmembrane region" description="Helical" evidence="13">
    <location>
        <begin position="183"/>
        <end position="210"/>
    </location>
</feature>
<dbReference type="PRINTS" id="PR00344">
    <property type="entry name" value="BCTRLSENSOR"/>
</dbReference>
<feature type="domain" description="Histidine kinase" evidence="14">
    <location>
        <begin position="772"/>
        <end position="983"/>
    </location>
</feature>
<dbReference type="Pfam" id="PF12860">
    <property type="entry name" value="PAS_7"/>
    <property type="match status" value="1"/>
</dbReference>
<evidence type="ECO:0000259" key="14">
    <source>
        <dbReference type="PROSITE" id="PS50109"/>
    </source>
</evidence>
<dbReference type="Gene3D" id="1.20.1730.10">
    <property type="entry name" value="Sodium/glucose cotransporter"/>
    <property type="match status" value="1"/>
</dbReference>
<dbReference type="InterPro" id="IPR036097">
    <property type="entry name" value="HisK_dim/P_sf"/>
</dbReference>
<dbReference type="Proteomes" id="UP001218788">
    <property type="component" value="Unassembled WGS sequence"/>
</dbReference>
<sequence>MLSIWSVSAIVLVYLAGLFALAFWGDKKIDKNQQHPVLYSLGLGVHCTSWAFFGTTTQATHYGWPVFPTYIGITLVMLFAFPVLVKISRICQQNSVSSLADFISLRYGRSNTLAAMITVLCFVGVVPYIALQLDAITESINLLTADASSGSGTVGLYVAALMALFAILFGTQTLSLTDKHPGLLATIAFESVIKLVGLSIVGIYVCYILFDGVFDLVAQAAQHQAGRDILYADKSWSVFFSHILLGICAMFILPRQFHMNFVESNGAGELATARWLFPLYLLGMTAFVLPIALAGSLLLEPSTAQSDSLVLAIPLQQNNTAISVIAFIGGLSATTSMIIVATLALGIMIANNLVTPLWFKLKLKQQSQHAMHASQLLNIRRITVLIVLSVAFWYHVNISQSAPLVKSGIIAMALLSQMLPAMMLSLYWRKRSKTAAICGMLAGFTGWVVWMLYPSLLSSYYFSPIPTDEMLAQSYVLSLMINFAVYVAVALLLPTSVMSKKAQPDSLSPRPDEPELVIEISDLLTLTERVLEPSSHQALASQLSSAGVASGAHRYASQGLLSRVEKLMAAQIGHPSARLLLTAIADSTRSELSHLVHWVEEASQSFQFNHEVLMSSVQHIQQGIVVLDQNLAMLAWNERYLELFNYPQGFIQVGIPIKDILLYNAQRGLLGDAGDMQKEIDKRVQYMAAGSKYKYVRKQADGRVIELNGSPLPGGGFVTTYSDITEYIRIQEELEHAKTELEARVAHRTKQLEMAKQDADKANESKTKFLAAAGHDLMQPFNAATLFASMLVQKTSGSELQSLSEGLLHSLNSAEALLSSLLDMTRLESGRLAVQKAHFPLDDMLAGLVNEFRVIGEQKSVVLRYVPTRLVVYSDPKLLRRVIQNLISNAVRYTDTGRVLIGVRRCAKHAVKIVVIDTGPGIPAHQLREIFNEFRQLDDRQNQGLGLGLTIVERISQLLVHPVEVTSQTGKGTLFSVEVERSNQPMQRLAPDVSDNNNEASRLLANKHVMVIENDEQISAAILTLLCDWGAQVMLAKNLDDALRHTTVPDFMLVDYHLDHGETGINVVNTLRAHWHTNVPGILNTANRNDGVRDEAREAGLLYLPKPLKPAALKRLIKQHKLAATS</sequence>
<dbReference type="Gene3D" id="1.10.287.130">
    <property type="match status" value="1"/>
</dbReference>
<dbReference type="SMART" id="SM00388">
    <property type="entry name" value="HisKA"/>
    <property type="match status" value="1"/>
</dbReference>
<name>A0ABT5L5F2_9ALTE</name>
<protein>
    <recommendedName>
        <fullName evidence="4">histidine kinase</fullName>
        <ecNumber evidence="4">2.7.13.3</ecNumber>
    </recommendedName>
</protein>
<evidence type="ECO:0000313" key="16">
    <source>
        <dbReference type="EMBL" id="MDC8831716.1"/>
    </source>
</evidence>
<dbReference type="Pfam" id="PF02518">
    <property type="entry name" value="HATPase_c"/>
    <property type="match status" value="1"/>
</dbReference>
<accession>A0ABT5L5F2</accession>
<dbReference type="SMART" id="SM00387">
    <property type="entry name" value="HATPase_c"/>
    <property type="match status" value="1"/>
</dbReference>
<dbReference type="PANTHER" id="PTHR43047">
    <property type="entry name" value="TWO-COMPONENT HISTIDINE PROTEIN KINASE"/>
    <property type="match status" value="1"/>
</dbReference>
<dbReference type="CDD" id="cd00082">
    <property type="entry name" value="HisKA"/>
    <property type="match status" value="1"/>
</dbReference>
<dbReference type="RefSeq" id="WP_273641181.1">
    <property type="nucleotide sequence ID" value="NZ_JAQQXP010000001.1"/>
</dbReference>
<dbReference type="InterPro" id="IPR035965">
    <property type="entry name" value="PAS-like_dom_sf"/>
</dbReference>
<dbReference type="PROSITE" id="PS50110">
    <property type="entry name" value="RESPONSE_REGULATORY"/>
    <property type="match status" value="1"/>
</dbReference>
<evidence type="ECO:0000313" key="17">
    <source>
        <dbReference type="Proteomes" id="UP001218788"/>
    </source>
</evidence>
<evidence type="ECO:0000259" key="15">
    <source>
        <dbReference type="PROSITE" id="PS50110"/>
    </source>
</evidence>
<dbReference type="PANTHER" id="PTHR43047:SF9">
    <property type="entry name" value="HISTIDINE KINASE"/>
    <property type="match status" value="1"/>
</dbReference>
<dbReference type="Pfam" id="PF00072">
    <property type="entry name" value="Response_reg"/>
    <property type="match status" value="1"/>
</dbReference>
<feature type="transmembrane region" description="Helical" evidence="13">
    <location>
        <begin position="151"/>
        <end position="171"/>
    </location>
</feature>
<evidence type="ECO:0000256" key="3">
    <source>
        <dbReference type="ARBA" id="ARBA00006434"/>
    </source>
</evidence>
<feature type="transmembrane region" description="Helical" evidence="13">
    <location>
        <begin position="236"/>
        <end position="254"/>
    </location>
</feature>
<keyword evidence="7 13" id="KW-0812">Transmembrane</keyword>
<evidence type="ECO:0000256" key="11">
    <source>
        <dbReference type="PROSITE-ProRule" id="PRU00169"/>
    </source>
</evidence>
<dbReference type="SUPFAM" id="SSF55785">
    <property type="entry name" value="PYP-like sensor domain (PAS domain)"/>
    <property type="match status" value="1"/>
</dbReference>
<keyword evidence="6" id="KW-0808">Transferase</keyword>
<dbReference type="InterPro" id="IPR038377">
    <property type="entry name" value="Na/Glc_symporter_sf"/>
</dbReference>
<dbReference type="InterPro" id="IPR001734">
    <property type="entry name" value="Na/solute_symporter"/>
</dbReference>
<proteinExistence type="inferred from homology"/>
<dbReference type="InterPro" id="IPR004358">
    <property type="entry name" value="Sig_transdc_His_kin-like_C"/>
</dbReference>
<feature type="transmembrane region" description="Helical" evidence="13">
    <location>
        <begin position="113"/>
        <end position="131"/>
    </location>
</feature>
<reference evidence="16 17" key="1">
    <citation type="submission" date="2022-10" db="EMBL/GenBank/DDBJ databases">
        <title>Alteromonas sp. chi3 Genome sequencing.</title>
        <authorList>
            <person name="Park S."/>
        </authorList>
    </citation>
    <scope>NUCLEOTIDE SEQUENCE [LARGE SCALE GENOMIC DNA]</scope>
    <source>
        <strain evidence="17">chi3</strain>
    </source>
</reference>
<feature type="transmembrane region" description="Helical" evidence="13">
    <location>
        <begin position="379"/>
        <end position="396"/>
    </location>
</feature>
<dbReference type="CDD" id="cd10322">
    <property type="entry name" value="SLC5sbd"/>
    <property type="match status" value="1"/>
</dbReference>
<evidence type="ECO:0000256" key="12">
    <source>
        <dbReference type="SAM" id="Coils"/>
    </source>
</evidence>
<keyword evidence="5 11" id="KW-0597">Phosphoprotein</keyword>
<keyword evidence="8" id="KW-0418">Kinase</keyword>
<feature type="coiled-coil region" evidence="12">
    <location>
        <begin position="724"/>
        <end position="758"/>
    </location>
</feature>
<evidence type="ECO:0000256" key="7">
    <source>
        <dbReference type="ARBA" id="ARBA00022692"/>
    </source>
</evidence>
<feature type="transmembrane region" description="Helical" evidence="13">
    <location>
        <begin position="435"/>
        <end position="453"/>
    </location>
</feature>
<feature type="transmembrane region" description="Helical" evidence="13">
    <location>
        <begin position="37"/>
        <end position="55"/>
    </location>
</feature>
<evidence type="ECO:0000256" key="2">
    <source>
        <dbReference type="ARBA" id="ARBA00004141"/>
    </source>
</evidence>
<dbReference type="SUPFAM" id="SSF47384">
    <property type="entry name" value="Homodimeric domain of signal transducing histidine kinase"/>
    <property type="match status" value="1"/>
</dbReference>
<dbReference type="SUPFAM" id="SSF52172">
    <property type="entry name" value="CheY-like"/>
    <property type="match status" value="1"/>
</dbReference>
<dbReference type="Gene3D" id="3.40.50.2300">
    <property type="match status" value="1"/>
</dbReference>
<feature type="modified residue" description="4-aspartylphosphate" evidence="11">
    <location>
        <position position="1055"/>
    </location>
</feature>
<feature type="transmembrane region" description="Helical" evidence="13">
    <location>
        <begin position="6"/>
        <end position="25"/>
    </location>
</feature>
<feature type="domain" description="Response regulatory" evidence="15">
    <location>
        <begin position="1008"/>
        <end position="1121"/>
    </location>
</feature>
<evidence type="ECO:0000256" key="5">
    <source>
        <dbReference type="ARBA" id="ARBA00022553"/>
    </source>
</evidence>
<evidence type="ECO:0000256" key="9">
    <source>
        <dbReference type="ARBA" id="ARBA00022989"/>
    </source>
</evidence>
<dbReference type="InterPro" id="IPR005467">
    <property type="entry name" value="His_kinase_dom"/>
</dbReference>
<evidence type="ECO:0000256" key="8">
    <source>
        <dbReference type="ARBA" id="ARBA00022777"/>
    </source>
</evidence>
<comment type="subcellular location">
    <subcellularLocation>
        <location evidence="2">Membrane</location>
        <topology evidence="2">Multi-pass membrane protein</topology>
    </subcellularLocation>
</comment>
<keyword evidence="10 13" id="KW-0472">Membrane</keyword>
<keyword evidence="12" id="KW-0175">Coiled coil</keyword>
<comment type="similarity">
    <text evidence="3">Belongs to the sodium:solute symporter (SSF) (TC 2.A.21) family.</text>
</comment>
<dbReference type="PROSITE" id="PS50109">
    <property type="entry name" value="HIS_KIN"/>
    <property type="match status" value="1"/>
</dbReference>
<dbReference type="InterPro" id="IPR003661">
    <property type="entry name" value="HisK_dim/P_dom"/>
</dbReference>
<feature type="transmembrane region" description="Helical" evidence="13">
    <location>
        <begin position="275"/>
        <end position="299"/>
    </location>
</feature>
<evidence type="ECO:0000256" key="10">
    <source>
        <dbReference type="ARBA" id="ARBA00023136"/>
    </source>
</evidence>
<dbReference type="Pfam" id="PF00512">
    <property type="entry name" value="HisKA"/>
    <property type="match status" value="1"/>
</dbReference>
<evidence type="ECO:0000256" key="4">
    <source>
        <dbReference type="ARBA" id="ARBA00012438"/>
    </source>
</evidence>
<feature type="transmembrane region" description="Helical" evidence="13">
    <location>
        <begin position="337"/>
        <end position="359"/>
    </location>
</feature>
<evidence type="ECO:0000256" key="6">
    <source>
        <dbReference type="ARBA" id="ARBA00022679"/>
    </source>
</evidence>
<dbReference type="EMBL" id="JAQQXP010000001">
    <property type="protein sequence ID" value="MDC8831716.1"/>
    <property type="molecule type" value="Genomic_DNA"/>
</dbReference>
<dbReference type="Gene3D" id="3.30.565.10">
    <property type="entry name" value="Histidine kinase-like ATPase, C-terminal domain"/>
    <property type="match status" value="1"/>
</dbReference>
<evidence type="ECO:0000256" key="13">
    <source>
        <dbReference type="SAM" id="Phobius"/>
    </source>
</evidence>
<dbReference type="InterPro" id="IPR003594">
    <property type="entry name" value="HATPase_dom"/>
</dbReference>
<comment type="catalytic activity">
    <reaction evidence="1">
        <text>ATP + protein L-histidine = ADP + protein N-phospho-L-histidine.</text>
        <dbReference type="EC" id="2.7.13.3"/>
    </reaction>
</comment>
<dbReference type="InterPro" id="IPR036890">
    <property type="entry name" value="HATPase_C_sf"/>
</dbReference>
<dbReference type="PROSITE" id="PS50283">
    <property type="entry name" value="NA_SOLUT_SYMP_3"/>
    <property type="match status" value="1"/>
</dbReference>
<keyword evidence="17" id="KW-1185">Reference proteome</keyword>
<feature type="transmembrane region" description="Helical" evidence="13">
    <location>
        <begin position="408"/>
        <end position="428"/>
    </location>
</feature>
<feature type="transmembrane region" description="Helical" evidence="13">
    <location>
        <begin position="67"/>
        <end position="85"/>
    </location>
</feature>
<organism evidence="16 17">
    <name type="scientific">Alteromonas gilva</name>
    <dbReference type="NCBI Taxonomy" id="2987522"/>
    <lineage>
        <taxon>Bacteria</taxon>
        <taxon>Pseudomonadati</taxon>
        <taxon>Pseudomonadota</taxon>
        <taxon>Gammaproteobacteria</taxon>
        <taxon>Alteromonadales</taxon>
        <taxon>Alteromonadaceae</taxon>
        <taxon>Alteromonas/Salinimonas group</taxon>
        <taxon>Alteromonas</taxon>
    </lineage>
</organism>
<dbReference type="InterPro" id="IPR011006">
    <property type="entry name" value="CheY-like_superfamily"/>
</dbReference>